<accession>W1WNM5</accession>
<sequence length="85" mass="9333">MDTDPASYGITDTMERMYSDAQFAGSSSVPDHVEMIGVFLELDRNIISQRVKSGVANARANGKVVGRPTLKLSDIPKKVIETYEL</sequence>
<dbReference type="Pfam" id="PF14057">
    <property type="entry name" value="GGGtGRT"/>
    <property type="match status" value="1"/>
</dbReference>
<reference evidence="1" key="1">
    <citation type="submission" date="2013-12" db="EMBL/GenBank/DDBJ databases">
        <title>A Varibaculum cambriense genome reconstructed from a premature infant gut community with otherwise low bacterial novelty that shifts toward anaerobic metabolism during the third week of life.</title>
        <authorList>
            <person name="Brown C.T."/>
            <person name="Sharon I."/>
            <person name="Thomas B.C."/>
            <person name="Castelle C.J."/>
            <person name="Morowitz M.J."/>
            <person name="Banfield J.F."/>
        </authorList>
    </citation>
    <scope>NUCLEOTIDE SEQUENCE</scope>
</reference>
<dbReference type="AlphaFoldDB" id="W1WNM5"/>
<evidence type="ECO:0000313" key="1">
    <source>
        <dbReference type="EMBL" id="ETJ19738.1"/>
    </source>
</evidence>
<name>W1WNM5_9ZZZZ</name>
<proteinExistence type="predicted"/>
<dbReference type="InterPro" id="IPR025964">
    <property type="entry name" value="GGGtGRT"/>
</dbReference>
<gene>
    <name evidence="1" type="ORF">Q604_UNBC18483G0004</name>
</gene>
<dbReference type="EMBL" id="AZMM01018483">
    <property type="protein sequence ID" value="ETJ19738.1"/>
    <property type="molecule type" value="Genomic_DNA"/>
</dbReference>
<comment type="caution">
    <text evidence="1">The sequence shown here is derived from an EMBL/GenBank/DDBJ whole genome shotgun (WGS) entry which is preliminary data.</text>
</comment>
<organism evidence="1">
    <name type="scientific">human gut metagenome</name>
    <dbReference type="NCBI Taxonomy" id="408170"/>
    <lineage>
        <taxon>unclassified sequences</taxon>
        <taxon>metagenomes</taxon>
        <taxon>organismal metagenomes</taxon>
    </lineage>
</organism>
<protein>
    <submittedName>
        <fullName evidence="1">Resolvase</fullName>
    </submittedName>
</protein>